<comment type="similarity">
    <text evidence="4">Belongs to the methyl-accepting chemotaxis (MCP) protein family.</text>
</comment>
<dbReference type="STRING" id="286727.SAMN02982917_0692"/>
<dbReference type="Gene3D" id="1.10.287.950">
    <property type="entry name" value="Methyl-accepting chemotaxis protein"/>
    <property type="match status" value="1"/>
</dbReference>
<feature type="domain" description="Methyl-accepting transducer" evidence="7">
    <location>
        <begin position="342"/>
        <end position="578"/>
    </location>
</feature>
<organism evidence="10 11">
    <name type="scientific">Azospirillum oryzae</name>
    <dbReference type="NCBI Taxonomy" id="286727"/>
    <lineage>
        <taxon>Bacteria</taxon>
        <taxon>Pseudomonadati</taxon>
        <taxon>Pseudomonadota</taxon>
        <taxon>Alphaproteobacteria</taxon>
        <taxon>Rhodospirillales</taxon>
        <taxon>Azospirillaceae</taxon>
        <taxon>Azospirillum</taxon>
    </lineage>
</organism>
<proteinExistence type="inferred from homology"/>
<feature type="transmembrane region" description="Helical" evidence="6">
    <location>
        <begin position="223"/>
        <end position="245"/>
    </location>
</feature>
<dbReference type="SMART" id="SM00304">
    <property type="entry name" value="HAMP"/>
    <property type="match status" value="1"/>
</dbReference>
<dbReference type="PROSITE" id="PS50192">
    <property type="entry name" value="T_SNARE"/>
    <property type="match status" value="1"/>
</dbReference>
<dbReference type="Pfam" id="PF00015">
    <property type="entry name" value="MCPsignal"/>
    <property type="match status" value="1"/>
</dbReference>
<dbReference type="InterPro" id="IPR024478">
    <property type="entry name" value="HlyB_4HB_MCP"/>
</dbReference>
<dbReference type="GO" id="GO:0004888">
    <property type="term" value="F:transmembrane signaling receptor activity"/>
    <property type="evidence" value="ECO:0007669"/>
    <property type="project" value="InterPro"/>
</dbReference>
<dbReference type="GO" id="GO:0006935">
    <property type="term" value="P:chemotaxis"/>
    <property type="evidence" value="ECO:0007669"/>
    <property type="project" value="InterPro"/>
</dbReference>
<evidence type="ECO:0000256" key="6">
    <source>
        <dbReference type="SAM" id="Phobius"/>
    </source>
</evidence>
<dbReference type="SUPFAM" id="SSF58104">
    <property type="entry name" value="Methyl-accepting chemotaxis protein (MCP) signaling domain"/>
    <property type="match status" value="1"/>
</dbReference>
<evidence type="ECO:0000259" key="7">
    <source>
        <dbReference type="PROSITE" id="PS50111"/>
    </source>
</evidence>
<name>A0A1X7DM37_9PROT</name>
<keyword evidence="6" id="KW-0472">Membrane</keyword>
<feature type="transmembrane region" description="Helical" evidence="6">
    <location>
        <begin position="46"/>
        <end position="66"/>
    </location>
</feature>
<evidence type="ECO:0000259" key="9">
    <source>
        <dbReference type="PROSITE" id="PS50885"/>
    </source>
</evidence>
<feature type="domain" description="HAMP" evidence="9">
    <location>
        <begin position="247"/>
        <end position="302"/>
    </location>
</feature>
<evidence type="ECO:0000313" key="10">
    <source>
        <dbReference type="EMBL" id="SMF18029.1"/>
    </source>
</evidence>
<dbReference type="InterPro" id="IPR003660">
    <property type="entry name" value="HAMP_dom"/>
</dbReference>
<evidence type="ECO:0000256" key="2">
    <source>
        <dbReference type="ARBA" id="ARBA00022519"/>
    </source>
</evidence>
<evidence type="ECO:0000313" key="11">
    <source>
        <dbReference type="Proteomes" id="UP000192936"/>
    </source>
</evidence>
<keyword evidence="6" id="KW-1133">Transmembrane helix</keyword>
<dbReference type="PANTHER" id="PTHR32089:SF112">
    <property type="entry name" value="LYSOZYME-LIKE PROTEIN-RELATED"/>
    <property type="match status" value="1"/>
</dbReference>
<keyword evidence="2" id="KW-0997">Cell inner membrane</keyword>
<gene>
    <name evidence="10" type="ORF">SAMN02982917_0692</name>
</gene>
<feature type="domain" description="T-SNARE coiled-coil homology" evidence="8">
    <location>
        <begin position="494"/>
        <end position="556"/>
    </location>
</feature>
<dbReference type="EMBL" id="FXAK01000001">
    <property type="protein sequence ID" value="SMF18029.1"/>
    <property type="molecule type" value="Genomic_DNA"/>
</dbReference>
<dbReference type="Proteomes" id="UP000192936">
    <property type="component" value="Unassembled WGS sequence"/>
</dbReference>
<dbReference type="CDD" id="cd06225">
    <property type="entry name" value="HAMP"/>
    <property type="match status" value="1"/>
</dbReference>
<dbReference type="InterPro" id="IPR000727">
    <property type="entry name" value="T_SNARE_dom"/>
</dbReference>
<comment type="subcellular location">
    <subcellularLocation>
        <location evidence="1">Cell inner membrane</location>
        <topology evidence="1">Multi-pass membrane protein</topology>
    </subcellularLocation>
</comment>
<sequence>MFAFETDIKRRGPRGNVRPIEFEKVLPMSVSLTSVSPTRKRLVTRIMAPSLLLAAIAVGIAVYGLVSLSTLHDRNVQLVERDAARLEMALRLNSELNVTAIATSNAVLATKAEDVKTIRGRYQQRLAAVLDYSKRILETNPAPAIAQPAKDIQALSGDYDRLAQRAIALSAEGKKDEAFQVIFGEMRDVRFKINGEAEKLVAAAKEEMQAAQRSGDAVYDAALFWQSLGSVLGIALSLGLLVWIVQRHVSRPLKRLTSATERLSRGDLDVELEALGEGRGDEVGTLAHALHIFRDNAREMRRLEAQQHEQEALKDRRRQAVDGLIANFENGITGQLTVLTNAADQMQQTAQLMNRTAESTHERTAAVANASEVASGNVQTVAAAADELTASIAEISRQIEQANGVAGEAVQQVMQTNTTVEGLSSAAARIGEVAHLITEIASQTNLLALNATIEAARAGEAGKGFAVVAQEVKNLATSTARATEEITAQIQEIQAVSGETVAAIRNVGTTIRSISQISATIAAAVEQQSAATREIARNTQEAAQGTSQVSSHIGGVEAAARDTEAAADQVKTAAAALSGEASSLHAQVAAFLSSIRAA</sequence>
<dbReference type="PROSITE" id="PS50111">
    <property type="entry name" value="CHEMOTAXIS_TRANSDUC_2"/>
    <property type="match status" value="1"/>
</dbReference>
<accession>A0A1X7DM37</accession>
<dbReference type="PROSITE" id="PS50885">
    <property type="entry name" value="HAMP"/>
    <property type="match status" value="1"/>
</dbReference>
<dbReference type="Pfam" id="PF12729">
    <property type="entry name" value="4HB_MCP_1"/>
    <property type="match status" value="1"/>
</dbReference>
<dbReference type="AlphaFoldDB" id="A0A1X7DM37"/>
<dbReference type="InterPro" id="IPR004090">
    <property type="entry name" value="Chemotax_Me-accpt_rcpt"/>
</dbReference>
<dbReference type="PRINTS" id="PR00260">
    <property type="entry name" value="CHEMTRNSDUCR"/>
</dbReference>
<dbReference type="GO" id="GO:0007165">
    <property type="term" value="P:signal transduction"/>
    <property type="evidence" value="ECO:0007669"/>
    <property type="project" value="UniProtKB-KW"/>
</dbReference>
<keyword evidence="3 5" id="KW-0807">Transducer</keyword>
<dbReference type="Pfam" id="PF00672">
    <property type="entry name" value="HAMP"/>
    <property type="match status" value="1"/>
</dbReference>
<evidence type="ECO:0000256" key="4">
    <source>
        <dbReference type="ARBA" id="ARBA00029447"/>
    </source>
</evidence>
<evidence type="ECO:0000256" key="5">
    <source>
        <dbReference type="PROSITE-ProRule" id="PRU00284"/>
    </source>
</evidence>
<dbReference type="SMART" id="SM00283">
    <property type="entry name" value="MA"/>
    <property type="match status" value="1"/>
</dbReference>
<dbReference type="PANTHER" id="PTHR32089">
    <property type="entry name" value="METHYL-ACCEPTING CHEMOTAXIS PROTEIN MCPB"/>
    <property type="match status" value="1"/>
</dbReference>
<dbReference type="Gene3D" id="6.10.340.10">
    <property type="match status" value="1"/>
</dbReference>
<reference evidence="10 11" key="1">
    <citation type="submission" date="2017-04" db="EMBL/GenBank/DDBJ databases">
        <authorList>
            <person name="Afonso C.L."/>
            <person name="Miller P.J."/>
            <person name="Scott M.A."/>
            <person name="Spackman E."/>
            <person name="Goraichik I."/>
            <person name="Dimitrov K.M."/>
            <person name="Suarez D.L."/>
            <person name="Swayne D.E."/>
        </authorList>
    </citation>
    <scope>NUCLEOTIDE SEQUENCE [LARGE SCALE GENOMIC DNA]</scope>
    <source>
        <strain evidence="10 11">A2P</strain>
    </source>
</reference>
<evidence type="ECO:0000256" key="1">
    <source>
        <dbReference type="ARBA" id="ARBA00004429"/>
    </source>
</evidence>
<dbReference type="InterPro" id="IPR004089">
    <property type="entry name" value="MCPsignal_dom"/>
</dbReference>
<dbReference type="GO" id="GO:0005886">
    <property type="term" value="C:plasma membrane"/>
    <property type="evidence" value="ECO:0007669"/>
    <property type="project" value="UniProtKB-SubCell"/>
</dbReference>
<keyword evidence="2" id="KW-1003">Cell membrane</keyword>
<keyword evidence="6" id="KW-0812">Transmembrane</keyword>
<evidence type="ECO:0000256" key="3">
    <source>
        <dbReference type="ARBA" id="ARBA00023224"/>
    </source>
</evidence>
<dbReference type="OrthoDB" id="7345856at2"/>
<evidence type="ECO:0000259" key="8">
    <source>
        <dbReference type="PROSITE" id="PS50192"/>
    </source>
</evidence>
<protein>
    <submittedName>
        <fullName evidence="10">Methyl-accepting chemotaxis protein</fullName>
    </submittedName>
</protein>